<reference evidence="2 3" key="1">
    <citation type="submission" date="2019-02" db="EMBL/GenBank/DDBJ databases">
        <title>Deep-cultivation of Planctomycetes and their phenomic and genomic characterization uncovers novel biology.</title>
        <authorList>
            <person name="Wiegand S."/>
            <person name="Jogler M."/>
            <person name="Boedeker C."/>
            <person name="Pinto D."/>
            <person name="Vollmers J."/>
            <person name="Rivas-Marin E."/>
            <person name="Kohn T."/>
            <person name="Peeters S.H."/>
            <person name="Heuer A."/>
            <person name="Rast P."/>
            <person name="Oberbeckmann S."/>
            <person name="Bunk B."/>
            <person name="Jeske O."/>
            <person name="Meyerdierks A."/>
            <person name="Storesund J.E."/>
            <person name="Kallscheuer N."/>
            <person name="Luecker S."/>
            <person name="Lage O.M."/>
            <person name="Pohl T."/>
            <person name="Merkel B.J."/>
            <person name="Hornburger P."/>
            <person name="Mueller R.-W."/>
            <person name="Bruemmer F."/>
            <person name="Labrenz M."/>
            <person name="Spormann A.M."/>
            <person name="Op den Camp H."/>
            <person name="Overmann J."/>
            <person name="Amann R."/>
            <person name="Jetten M.S.M."/>
            <person name="Mascher T."/>
            <person name="Medema M.H."/>
            <person name="Devos D.P."/>
            <person name="Kaster A.-K."/>
            <person name="Ovreas L."/>
            <person name="Rohde M."/>
            <person name="Galperin M.Y."/>
            <person name="Jogler C."/>
        </authorList>
    </citation>
    <scope>NUCLEOTIDE SEQUENCE [LARGE SCALE GENOMIC DNA]</scope>
    <source>
        <strain evidence="2 3">Pla133</strain>
    </source>
</reference>
<keyword evidence="2" id="KW-0378">Hydrolase</keyword>
<evidence type="ECO:0000313" key="3">
    <source>
        <dbReference type="Proteomes" id="UP000316921"/>
    </source>
</evidence>
<accession>A0A518BDJ4</accession>
<dbReference type="Gene3D" id="3.20.20.140">
    <property type="entry name" value="Metal-dependent hydrolases"/>
    <property type="match status" value="1"/>
</dbReference>
<evidence type="ECO:0000259" key="1">
    <source>
        <dbReference type="Pfam" id="PF01979"/>
    </source>
</evidence>
<dbReference type="AlphaFoldDB" id="A0A518BDJ4"/>
<organism evidence="2 3">
    <name type="scientific">Engelhardtia mirabilis</name>
    <dbReference type="NCBI Taxonomy" id="2528011"/>
    <lineage>
        <taxon>Bacteria</taxon>
        <taxon>Pseudomonadati</taxon>
        <taxon>Planctomycetota</taxon>
        <taxon>Planctomycetia</taxon>
        <taxon>Planctomycetia incertae sedis</taxon>
        <taxon>Engelhardtia</taxon>
    </lineage>
</organism>
<keyword evidence="3" id="KW-1185">Reference proteome</keyword>
<dbReference type="PANTHER" id="PTHR43135">
    <property type="entry name" value="ALPHA-D-RIBOSE 1-METHYLPHOSPHONATE 5-TRIPHOSPHATE DIPHOSPHATASE"/>
    <property type="match status" value="1"/>
</dbReference>
<dbReference type="SUPFAM" id="SSF51338">
    <property type="entry name" value="Composite domain of metallo-dependent hydrolases"/>
    <property type="match status" value="1"/>
</dbReference>
<protein>
    <submittedName>
        <fullName evidence="2">N-ethylammeline chlorohydrolase</fullName>
    </submittedName>
</protein>
<dbReference type="InterPro" id="IPR051781">
    <property type="entry name" value="Metallo-dep_Hydrolase"/>
</dbReference>
<name>A0A518BDJ4_9BACT</name>
<sequence>MSARPQPNSRAGRGFHALIARGTVRLAAACVVFGASASGAAIDGARPVDPPPAMALRAAKILTCAADGEGQVLDHNWVLVRDGKIEGFLDARTDEPGPEYARVDLGDRWLMPGMVDLHSHVGGSFDINGAVYQANPGLRVWTSVVPGNRTMRVGLASGVTTVLFIPGSATTVGGQGVLIKTGFDGWERTLVRQPGSLKVAQADNPKRWGYGMERSMLNWQIRDVMRRGAAYGERWEAYERGEGEQPPIDIQFEIFRPLVAGEAQISTHTQVAQVVAASVRIMVEEFGLPMFIDHGTMDGFRVADYVIEQGVPAILGPRNFSSQVKGRGIDHDGKIEGVAANYQASGHPQIGFNTDAPVIPQEELSLQAGIAVRFGFEDDALQTVRGLTIVPAITAGIDDRVGSLEIGKDADIVALSGHPGDPRTAVDRVWLEGELVYEASAGRRLF</sequence>
<dbReference type="Proteomes" id="UP000316921">
    <property type="component" value="Chromosome"/>
</dbReference>
<evidence type="ECO:0000313" key="2">
    <source>
        <dbReference type="EMBL" id="QDU65057.1"/>
    </source>
</evidence>
<dbReference type="SUPFAM" id="SSF51556">
    <property type="entry name" value="Metallo-dependent hydrolases"/>
    <property type="match status" value="1"/>
</dbReference>
<dbReference type="InterPro" id="IPR011059">
    <property type="entry name" value="Metal-dep_hydrolase_composite"/>
</dbReference>
<dbReference type="EMBL" id="CP036287">
    <property type="protein sequence ID" value="QDU65057.1"/>
    <property type="molecule type" value="Genomic_DNA"/>
</dbReference>
<dbReference type="InterPro" id="IPR032466">
    <property type="entry name" value="Metal_Hydrolase"/>
</dbReference>
<dbReference type="PANTHER" id="PTHR43135:SF3">
    <property type="entry name" value="ALPHA-D-RIBOSE 1-METHYLPHOSPHONATE 5-TRIPHOSPHATE DIPHOSPHATASE"/>
    <property type="match status" value="1"/>
</dbReference>
<dbReference type="KEGG" id="pbap:Pla133_01200"/>
<gene>
    <name evidence="2" type="ORF">Pla133_01200</name>
</gene>
<dbReference type="InterPro" id="IPR006680">
    <property type="entry name" value="Amidohydro-rel"/>
</dbReference>
<dbReference type="Pfam" id="PF01979">
    <property type="entry name" value="Amidohydro_1"/>
    <property type="match status" value="1"/>
</dbReference>
<proteinExistence type="predicted"/>
<dbReference type="GO" id="GO:0016810">
    <property type="term" value="F:hydrolase activity, acting on carbon-nitrogen (but not peptide) bonds"/>
    <property type="evidence" value="ECO:0007669"/>
    <property type="project" value="InterPro"/>
</dbReference>
<feature type="domain" description="Amidohydrolase-related" evidence="1">
    <location>
        <begin position="379"/>
        <end position="433"/>
    </location>
</feature>
<dbReference type="RefSeq" id="WP_145061320.1">
    <property type="nucleotide sequence ID" value="NZ_CP036287.1"/>
</dbReference>